<evidence type="ECO:0000256" key="4">
    <source>
        <dbReference type="ARBA" id="ARBA00023157"/>
    </source>
</evidence>
<organism evidence="7 8">
    <name type="scientific">Sporothrix stenoceras</name>
    <dbReference type="NCBI Taxonomy" id="5173"/>
    <lineage>
        <taxon>Eukaryota</taxon>
        <taxon>Fungi</taxon>
        <taxon>Dikarya</taxon>
        <taxon>Ascomycota</taxon>
        <taxon>Pezizomycotina</taxon>
        <taxon>Sordariomycetes</taxon>
        <taxon>Sordariomycetidae</taxon>
        <taxon>Ophiostomatales</taxon>
        <taxon>Ophiostomataceae</taxon>
        <taxon>Sporothrix</taxon>
    </lineage>
</organism>
<dbReference type="Pfam" id="PF16541">
    <property type="entry name" value="AltA1"/>
    <property type="match status" value="1"/>
</dbReference>
<sequence length="191" mass="20709">MVRSSPRALVGLLASAAAVSAAPTARDANPGCTAASLGNFDWSIAEFVYNKSIVFSTPAHQIDNGIVQFNLTNPALAYPAVCQAYSTQLSDFFYGNIIYNCTSEGDETTTTFAFNAPAETLDVNQTWTCSDKDPQYPDTFHYQGSVNLTLDCTSDYYKNPNWEIGQIYTSNLTTCKQEGVTVTPYAAEAEA</sequence>
<dbReference type="InterPro" id="IPR032382">
    <property type="entry name" value="AltA1"/>
</dbReference>
<comment type="subcellular location">
    <subcellularLocation>
        <location evidence="1">Secreted</location>
    </subcellularLocation>
</comment>
<evidence type="ECO:0000256" key="5">
    <source>
        <dbReference type="SAM" id="SignalP"/>
    </source>
</evidence>
<keyword evidence="2" id="KW-0964">Secreted</keyword>
<evidence type="ECO:0000256" key="3">
    <source>
        <dbReference type="ARBA" id="ARBA00022729"/>
    </source>
</evidence>
<evidence type="ECO:0000313" key="8">
    <source>
        <dbReference type="Proteomes" id="UP001583186"/>
    </source>
</evidence>
<protein>
    <recommendedName>
        <fullName evidence="6">AA1-like domain-containing protein</fullName>
    </recommendedName>
</protein>
<dbReference type="EMBL" id="JAWCUI010000009">
    <property type="protein sequence ID" value="KAL1900537.1"/>
    <property type="molecule type" value="Genomic_DNA"/>
</dbReference>
<keyword evidence="4" id="KW-1015">Disulfide bond</keyword>
<feature type="domain" description="AA1-like" evidence="6">
    <location>
        <begin position="44"/>
        <end position="175"/>
    </location>
</feature>
<accession>A0ABR3ZJZ1</accession>
<feature type="chain" id="PRO_5045045131" description="AA1-like domain-containing protein" evidence="5">
    <location>
        <begin position="22"/>
        <end position="191"/>
    </location>
</feature>
<reference evidence="7 8" key="1">
    <citation type="journal article" date="2024" name="IMA Fungus">
        <title>IMA Genome - F19 : A genome assembly and annotation guide to empower mycologists, including annotated draft genome sequences of Ceratocystis pirilliformis, Diaporthe australafricana, Fusarium ophioides, Paecilomyces lecythidis, and Sporothrix stenoceras.</title>
        <authorList>
            <person name="Aylward J."/>
            <person name="Wilson A.M."/>
            <person name="Visagie C.M."/>
            <person name="Spraker J."/>
            <person name="Barnes I."/>
            <person name="Buitendag C."/>
            <person name="Ceriani C."/>
            <person name="Del Mar Angel L."/>
            <person name="du Plessis D."/>
            <person name="Fuchs T."/>
            <person name="Gasser K."/>
            <person name="Kramer D."/>
            <person name="Li W."/>
            <person name="Munsamy K."/>
            <person name="Piso A."/>
            <person name="Price J.L."/>
            <person name="Sonnekus B."/>
            <person name="Thomas C."/>
            <person name="van der Nest A."/>
            <person name="van Dijk A."/>
            <person name="van Heerden A."/>
            <person name="van Vuuren N."/>
            <person name="Yilmaz N."/>
            <person name="Duong T.A."/>
            <person name="van der Merwe N.A."/>
            <person name="Wingfield M.J."/>
            <person name="Wingfield B.D."/>
        </authorList>
    </citation>
    <scope>NUCLEOTIDE SEQUENCE [LARGE SCALE GENOMIC DNA]</scope>
    <source>
        <strain evidence="7 8">CMW 5346</strain>
    </source>
</reference>
<evidence type="ECO:0000256" key="2">
    <source>
        <dbReference type="ARBA" id="ARBA00022525"/>
    </source>
</evidence>
<comment type="caution">
    <text evidence="7">The sequence shown here is derived from an EMBL/GenBank/DDBJ whole genome shotgun (WGS) entry which is preliminary data.</text>
</comment>
<dbReference type="Proteomes" id="UP001583186">
    <property type="component" value="Unassembled WGS sequence"/>
</dbReference>
<gene>
    <name evidence="7" type="ORF">Sste5346_002260</name>
</gene>
<feature type="signal peptide" evidence="5">
    <location>
        <begin position="1"/>
        <end position="21"/>
    </location>
</feature>
<keyword evidence="8" id="KW-1185">Reference proteome</keyword>
<evidence type="ECO:0000256" key="1">
    <source>
        <dbReference type="ARBA" id="ARBA00004613"/>
    </source>
</evidence>
<evidence type="ECO:0000259" key="6">
    <source>
        <dbReference type="Pfam" id="PF16541"/>
    </source>
</evidence>
<keyword evidence="3 5" id="KW-0732">Signal</keyword>
<proteinExistence type="predicted"/>
<evidence type="ECO:0000313" key="7">
    <source>
        <dbReference type="EMBL" id="KAL1900537.1"/>
    </source>
</evidence>
<name>A0ABR3ZJZ1_9PEZI</name>